<protein>
    <submittedName>
        <fullName evidence="7">Cysteine/O-acetylserine efflux protein</fullName>
    </submittedName>
</protein>
<keyword evidence="4 6" id="KW-1133">Transmembrane helix</keyword>
<keyword evidence="5 6" id="KW-0472">Membrane</keyword>
<feature type="transmembrane region" description="Helical" evidence="6">
    <location>
        <begin position="44"/>
        <end position="66"/>
    </location>
</feature>
<evidence type="ECO:0000256" key="1">
    <source>
        <dbReference type="ARBA" id="ARBA00004651"/>
    </source>
</evidence>
<keyword evidence="2" id="KW-1003">Cell membrane</keyword>
<accession>A0A222E2B0</accession>
<keyword evidence="8" id="KW-1185">Reference proteome</keyword>
<dbReference type="GO" id="GO:0015171">
    <property type="term" value="F:amino acid transmembrane transporter activity"/>
    <property type="evidence" value="ECO:0007669"/>
    <property type="project" value="TreeGrafter"/>
</dbReference>
<reference evidence="7 8" key="1">
    <citation type="submission" date="2017-07" db="EMBL/GenBank/DDBJ databases">
        <title>Genome Sequence of Antarctobacter heliothermus Strain SMS3 Isolated from a culture of the Diatom Skeletonema marinoi.</title>
        <authorList>
            <person name="Topel M."/>
            <person name="Pinder M.I.M."/>
            <person name="Johansson O.N."/>
            <person name="Kourtchenko O."/>
            <person name="Godhe A."/>
            <person name="Clarke A.K."/>
        </authorList>
    </citation>
    <scope>NUCLEOTIDE SEQUENCE [LARGE SCALE GENOMIC DNA]</scope>
    <source>
        <strain evidence="7 8">SMS3</strain>
    </source>
</reference>
<dbReference type="OrthoDB" id="9812084at2"/>
<dbReference type="RefSeq" id="WP_157733441.1">
    <property type="nucleotide sequence ID" value="NZ_CP022540.1"/>
</dbReference>
<evidence type="ECO:0000313" key="7">
    <source>
        <dbReference type="EMBL" id="ASP20303.1"/>
    </source>
</evidence>
<evidence type="ECO:0000313" key="8">
    <source>
        <dbReference type="Proteomes" id="UP000203589"/>
    </source>
</evidence>
<evidence type="ECO:0000256" key="2">
    <source>
        <dbReference type="ARBA" id="ARBA00022475"/>
    </source>
</evidence>
<proteinExistence type="predicted"/>
<keyword evidence="3 6" id="KW-0812">Transmembrane</keyword>
<evidence type="ECO:0000256" key="5">
    <source>
        <dbReference type="ARBA" id="ARBA00023136"/>
    </source>
</evidence>
<feature type="transmembrane region" description="Helical" evidence="6">
    <location>
        <begin position="178"/>
        <end position="196"/>
    </location>
</feature>
<organism evidence="7 8">
    <name type="scientific">Antarctobacter heliothermus</name>
    <dbReference type="NCBI Taxonomy" id="74033"/>
    <lineage>
        <taxon>Bacteria</taxon>
        <taxon>Pseudomonadati</taxon>
        <taxon>Pseudomonadota</taxon>
        <taxon>Alphaproteobacteria</taxon>
        <taxon>Rhodobacterales</taxon>
        <taxon>Roseobacteraceae</taxon>
        <taxon>Antarctobacter</taxon>
    </lineage>
</organism>
<dbReference type="Proteomes" id="UP000203589">
    <property type="component" value="Chromosome"/>
</dbReference>
<dbReference type="KEGG" id="aht:ANTHELSMS3_01608"/>
<dbReference type="GO" id="GO:0005886">
    <property type="term" value="C:plasma membrane"/>
    <property type="evidence" value="ECO:0007669"/>
    <property type="project" value="UniProtKB-SubCell"/>
</dbReference>
<dbReference type="InterPro" id="IPR001123">
    <property type="entry name" value="LeuE-type"/>
</dbReference>
<dbReference type="AlphaFoldDB" id="A0A222E2B0"/>
<feature type="transmembrane region" description="Helical" evidence="6">
    <location>
        <begin position="6"/>
        <end position="32"/>
    </location>
</feature>
<sequence length="197" mass="20000">MSDVPQFLVVALALTGSPGPNTLSVAAVGAAFGRRQGLRYMAGLTLGMLGVIAIVGSGLSALLLALPGVAPVVTLGAIAYFLWLAWRIATAPPIGLTKAQGNPPHWTEGTLLSLVNPKAYAAMAAVFSGFTLVSGAPLGDALVKTALLMLTILAVNLAWLCAGSLLTRTVRSPRAGRVINMAFAGALLIAVAATTLL</sequence>
<feature type="transmembrane region" description="Helical" evidence="6">
    <location>
        <begin position="145"/>
        <end position="166"/>
    </location>
</feature>
<feature type="transmembrane region" description="Helical" evidence="6">
    <location>
        <begin position="72"/>
        <end position="89"/>
    </location>
</feature>
<dbReference type="PANTHER" id="PTHR30086:SF20">
    <property type="entry name" value="ARGININE EXPORTER PROTEIN ARGO-RELATED"/>
    <property type="match status" value="1"/>
</dbReference>
<comment type="subcellular location">
    <subcellularLocation>
        <location evidence="1">Cell membrane</location>
        <topology evidence="1">Multi-pass membrane protein</topology>
    </subcellularLocation>
</comment>
<dbReference type="Pfam" id="PF01810">
    <property type="entry name" value="LysE"/>
    <property type="match status" value="1"/>
</dbReference>
<evidence type="ECO:0000256" key="4">
    <source>
        <dbReference type="ARBA" id="ARBA00022989"/>
    </source>
</evidence>
<name>A0A222E2B0_9RHOB</name>
<evidence type="ECO:0000256" key="6">
    <source>
        <dbReference type="SAM" id="Phobius"/>
    </source>
</evidence>
<dbReference type="EMBL" id="CP022540">
    <property type="protein sequence ID" value="ASP20303.1"/>
    <property type="molecule type" value="Genomic_DNA"/>
</dbReference>
<evidence type="ECO:0000256" key="3">
    <source>
        <dbReference type="ARBA" id="ARBA00022692"/>
    </source>
</evidence>
<dbReference type="PANTHER" id="PTHR30086">
    <property type="entry name" value="ARGININE EXPORTER PROTEIN ARGO"/>
    <property type="match status" value="1"/>
</dbReference>
<gene>
    <name evidence="7" type="ORF">ANTHELSMS3_01608</name>
</gene>